<gene>
    <name evidence="2" type="ORF">AJ85_12305</name>
</gene>
<feature type="transmembrane region" description="Helical" evidence="1">
    <location>
        <begin position="6"/>
        <end position="24"/>
    </location>
</feature>
<sequence>MSMPNIIRIILLVAPWLSVPVIPIKSFKQFLPVTLFASTLVTGLCALAVPYKWWVVEGGLKNK</sequence>
<proteinExistence type="predicted"/>
<evidence type="ECO:0000256" key="1">
    <source>
        <dbReference type="SAM" id="Phobius"/>
    </source>
</evidence>
<dbReference type="OrthoDB" id="1683771at2"/>
<keyword evidence="1" id="KW-0472">Membrane</keyword>
<protein>
    <submittedName>
        <fullName evidence="2">Uncharacterized protein</fullName>
    </submittedName>
</protein>
<evidence type="ECO:0000313" key="3">
    <source>
        <dbReference type="Proteomes" id="UP000297014"/>
    </source>
</evidence>
<reference evidence="2 3" key="1">
    <citation type="submission" date="2014-01" db="EMBL/GenBank/DDBJ databases">
        <title>Draft genome sequencing of Bacillus alcalophilus CGMCC 1.3604.</title>
        <authorList>
            <person name="Yang J."/>
            <person name="Diao L."/>
            <person name="Yang S."/>
        </authorList>
    </citation>
    <scope>NUCLEOTIDE SEQUENCE [LARGE SCALE GENOMIC DNA]</scope>
    <source>
        <strain evidence="2 3">CGMCC 1.3604</strain>
    </source>
</reference>
<accession>A0A4S4JY34</accession>
<dbReference type="RefSeq" id="WP_003321937.1">
    <property type="nucleotide sequence ID" value="NZ_ALPT02000065.1"/>
</dbReference>
<name>A0A4S4JY34_ALKAL</name>
<evidence type="ECO:0000313" key="2">
    <source>
        <dbReference type="EMBL" id="THG90176.1"/>
    </source>
</evidence>
<dbReference type="Proteomes" id="UP000297014">
    <property type="component" value="Unassembled WGS sequence"/>
</dbReference>
<dbReference type="EMBL" id="JALP01000168">
    <property type="protein sequence ID" value="THG90176.1"/>
    <property type="molecule type" value="Genomic_DNA"/>
</dbReference>
<feature type="transmembrane region" description="Helical" evidence="1">
    <location>
        <begin position="31"/>
        <end position="54"/>
    </location>
</feature>
<dbReference type="AlphaFoldDB" id="A0A4S4JY34"/>
<comment type="caution">
    <text evidence="2">The sequence shown here is derived from an EMBL/GenBank/DDBJ whole genome shotgun (WGS) entry which is preliminary data.</text>
</comment>
<organism evidence="2 3">
    <name type="scientific">Alkalihalobacillus alcalophilus ATCC 27647 = CGMCC 1.3604</name>
    <dbReference type="NCBI Taxonomy" id="1218173"/>
    <lineage>
        <taxon>Bacteria</taxon>
        <taxon>Bacillati</taxon>
        <taxon>Bacillota</taxon>
        <taxon>Bacilli</taxon>
        <taxon>Bacillales</taxon>
        <taxon>Bacillaceae</taxon>
        <taxon>Alkalihalobacillus</taxon>
    </lineage>
</organism>
<keyword evidence="1" id="KW-1133">Transmembrane helix</keyword>
<keyword evidence="1" id="KW-0812">Transmembrane</keyword>